<dbReference type="OrthoDB" id="7059377at2"/>
<comment type="caution">
    <text evidence="1">The sequence shown here is derived from an EMBL/GenBank/DDBJ whole genome shotgun (WGS) entry which is preliminary data.</text>
</comment>
<proteinExistence type="predicted"/>
<gene>
    <name evidence="1" type="ORF">F3087_35250</name>
</gene>
<dbReference type="RefSeq" id="WP_150406460.1">
    <property type="nucleotide sequence ID" value="NZ_VXLC01000022.1"/>
</dbReference>
<dbReference type="EMBL" id="VXLC01000022">
    <property type="protein sequence ID" value="KAA8884208.1"/>
    <property type="molecule type" value="Genomic_DNA"/>
</dbReference>
<dbReference type="AlphaFoldDB" id="A0A5N0E451"/>
<dbReference type="Proteomes" id="UP000323876">
    <property type="component" value="Unassembled WGS sequence"/>
</dbReference>
<evidence type="ECO:0000313" key="2">
    <source>
        <dbReference type="Proteomes" id="UP000323876"/>
    </source>
</evidence>
<sequence length="159" mass="17129">MGQWSERAPAVADLLNPALIAATIAAAATEYDRRGAGPMPFELAFLVVPLVLHRDTRSSLPVRIDSHLATWVATHEVVAAGFGVRAKTLVDPVREGLRFGLRHGAIDLHGANITGQLRSRRPAEIGDVGEIVKKARFVGRWFTQLESSATAFALLGVEV</sequence>
<dbReference type="InterPro" id="IPR045390">
    <property type="entry name" value="ABC-3C_MC3"/>
</dbReference>
<organism evidence="1 2">
    <name type="scientific">Nocardia colli</name>
    <dbReference type="NCBI Taxonomy" id="2545717"/>
    <lineage>
        <taxon>Bacteria</taxon>
        <taxon>Bacillati</taxon>
        <taxon>Actinomycetota</taxon>
        <taxon>Actinomycetes</taxon>
        <taxon>Mycobacteriales</taxon>
        <taxon>Nocardiaceae</taxon>
        <taxon>Nocardia</taxon>
    </lineage>
</organism>
<dbReference type="Pfam" id="PF20131">
    <property type="entry name" value="MC3"/>
    <property type="match status" value="1"/>
</dbReference>
<accession>A0A5N0E451</accession>
<evidence type="ECO:0000313" key="1">
    <source>
        <dbReference type="EMBL" id="KAA8884208.1"/>
    </source>
</evidence>
<protein>
    <submittedName>
        <fullName evidence="1">Uncharacterized protein</fullName>
    </submittedName>
</protein>
<keyword evidence="2" id="KW-1185">Reference proteome</keyword>
<reference evidence="1 2" key="1">
    <citation type="submission" date="2019-09" db="EMBL/GenBank/DDBJ databases">
        <authorList>
            <person name="Wang X."/>
        </authorList>
    </citation>
    <scope>NUCLEOTIDE SEQUENCE [LARGE SCALE GENOMIC DNA]</scope>
    <source>
        <strain evidence="1 2">CICC 11023</strain>
    </source>
</reference>
<name>A0A5N0E451_9NOCA</name>